<accession>A0AAV4Y3Y3</accession>
<evidence type="ECO:0000313" key="1">
    <source>
        <dbReference type="EMBL" id="GIZ01229.1"/>
    </source>
</evidence>
<dbReference type="AlphaFoldDB" id="A0AAV4Y3Y3"/>
<name>A0AAV4Y3Y3_CAEEX</name>
<dbReference type="EMBL" id="BPLR01001267">
    <property type="protein sequence ID" value="GIZ01229.1"/>
    <property type="molecule type" value="Genomic_DNA"/>
</dbReference>
<dbReference type="Proteomes" id="UP001054945">
    <property type="component" value="Unassembled WGS sequence"/>
</dbReference>
<gene>
    <name evidence="1" type="ORF">CEXT_143811</name>
</gene>
<comment type="caution">
    <text evidence="1">The sequence shown here is derived from an EMBL/GenBank/DDBJ whole genome shotgun (WGS) entry which is preliminary data.</text>
</comment>
<organism evidence="1 2">
    <name type="scientific">Caerostris extrusa</name>
    <name type="common">Bark spider</name>
    <name type="synonym">Caerostris bankana</name>
    <dbReference type="NCBI Taxonomy" id="172846"/>
    <lineage>
        <taxon>Eukaryota</taxon>
        <taxon>Metazoa</taxon>
        <taxon>Ecdysozoa</taxon>
        <taxon>Arthropoda</taxon>
        <taxon>Chelicerata</taxon>
        <taxon>Arachnida</taxon>
        <taxon>Araneae</taxon>
        <taxon>Araneomorphae</taxon>
        <taxon>Entelegynae</taxon>
        <taxon>Araneoidea</taxon>
        <taxon>Araneidae</taxon>
        <taxon>Caerostris</taxon>
    </lineage>
</organism>
<keyword evidence="2" id="KW-1185">Reference proteome</keyword>
<reference evidence="1 2" key="1">
    <citation type="submission" date="2021-06" db="EMBL/GenBank/DDBJ databases">
        <title>Caerostris extrusa draft genome.</title>
        <authorList>
            <person name="Kono N."/>
            <person name="Arakawa K."/>
        </authorList>
    </citation>
    <scope>NUCLEOTIDE SEQUENCE [LARGE SCALE GENOMIC DNA]</scope>
</reference>
<proteinExistence type="predicted"/>
<sequence length="70" mass="7950">MRRSNGAEPGKGLCRVGEHRSRCYSEDGSLESHAKEHGNWLFVNHSAKDICKFTGNTMEVRSIAKMRKKE</sequence>
<evidence type="ECO:0000313" key="2">
    <source>
        <dbReference type="Proteomes" id="UP001054945"/>
    </source>
</evidence>
<protein>
    <submittedName>
        <fullName evidence="1">Uncharacterized protein</fullName>
    </submittedName>
</protein>